<feature type="compositionally biased region" description="Polar residues" evidence="1">
    <location>
        <begin position="663"/>
        <end position="684"/>
    </location>
</feature>
<organism evidence="3 4">
    <name type="scientific">Nitzschia inconspicua</name>
    <dbReference type="NCBI Taxonomy" id="303405"/>
    <lineage>
        <taxon>Eukaryota</taxon>
        <taxon>Sar</taxon>
        <taxon>Stramenopiles</taxon>
        <taxon>Ochrophyta</taxon>
        <taxon>Bacillariophyta</taxon>
        <taxon>Bacillariophyceae</taxon>
        <taxon>Bacillariophycidae</taxon>
        <taxon>Bacillariales</taxon>
        <taxon>Bacillariaceae</taxon>
        <taxon>Nitzschia</taxon>
    </lineage>
</organism>
<dbReference type="GO" id="GO:0010468">
    <property type="term" value="P:regulation of gene expression"/>
    <property type="evidence" value="ECO:0007669"/>
    <property type="project" value="TreeGrafter"/>
</dbReference>
<dbReference type="GO" id="GO:0032454">
    <property type="term" value="F:histone H3K9 demethylase activity"/>
    <property type="evidence" value="ECO:0007669"/>
    <property type="project" value="TreeGrafter"/>
</dbReference>
<dbReference type="GO" id="GO:0051864">
    <property type="term" value="F:histone H3K36 demethylase activity"/>
    <property type="evidence" value="ECO:0007669"/>
    <property type="project" value="TreeGrafter"/>
</dbReference>
<feature type="region of interest" description="Disordered" evidence="1">
    <location>
        <begin position="1392"/>
        <end position="1422"/>
    </location>
</feature>
<proteinExistence type="predicted"/>
<dbReference type="InterPro" id="IPR026541">
    <property type="entry name" value="MRG_dom"/>
</dbReference>
<feature type="region of interest" description="Disordered" evidence="1">
    <location>
        <begin position="1642"/>
        <end position="1666"/>
    </location>
</feature>
<feature type="domain" description="JmjC" evidence="2">
    <location>
        <begin position="238"/>
        <end position="409"/>
    </location>
</feature>
<dbReference type="Pfam" id="PF02373">
    <property type="entry name" value="JmjC"/>
    <property type="match status" value="1"/>
</dbReference>
<dbReference type="EMBL" id="JAGRRH010000009">
    <property type="protein sequence ID" value="KAG7364749.1"/>
    <property type="molecule type" value="Genomic_DNA"/>
</dbReference>
<evidence type="ECO:0000313" key="4">
    <source>
        <dbReference type="Proteomes" id="UP000693970"/>
    </source>
</evidence>
<feature type="region of interest" description="Disordered" evidence="1">
    <location>
        <begin position="624"/>
        <end position="643"/>
    </location>
</feature>
<comment type="caution">
    <text evidence="3">The sequence shown here is derived from an EMBL/GenBank/DDBJ whole genome shotgun (WGS) entry which is preliminary data.</text>
</comment>
<evidence type="ECO:0000259" key="2">
    <source>
        <dbReference type="PROSITE" id="PS51184"/>
    </source>
</evidence>
<dbReference type="GO" id="GO:0005634">
    <property type="term" value="C:nucleus"/>
    <property type="evidence" value="ECO:0007669"/>
    <property type="project" value="TreeGrafter"/>
</dbReference>
<dbReference type="Pfam" id="PF05712">
    <property type="entry name" value="MRG"/>
    <property type="match status" value="1"/>
</dbReference>
<feature type="region of interest" description="Disordered" evidence="1">
    <location>
        <begin position="492"/>
        <end position="514"/>
    </location>
</feature>
<gene>
    <name evidence="3" type="ORF">IV203_037951</name>
</gene>
<feature type="compositionally biased region" description="Acidic residues" evidence="1">
    <location>
        <begin position="60"/>
        <end position="76"/>
    </location>
</feature>
<keyword evidence="4" id="KW-1185">Reference proteome</keyword>
<dbReference type="InterPro" id="IPR003347">
    <property type="entry name" value="JmjC_dom"/>
</dbReference>
<evidence type="ECO:0000313" key="3">
    <source>
        <dbReference type="EMBL" id="KAG7364749.1"/>
    </source>
</evidence>
<dbReference type="Proteomes" id="UP000693970">
    <property type="component" value="Unassembled WGS sequence"/>
</dbReference>
<reference evidence="3" key="1">
    <citation type="journal article" date="2021" name="Sci. Rep.">
        <title>Diploid genomic architecture of Nitzschia inconspicua, an elite biomass production diatom.</title>
        <authorList>
            <person name="Oliver A."/>
            <person name="Podell S."/>
            <person name="Pinowska A."/>
            <person name="Traller J.C."/>
            <person name="Smith S.R."/>
            <person name="McClure R."/>
            <person name="Beliaev A."/>
            <person name="Bohutskyi P."/>
            <person name="Hill E.A."/>
            <person name="Rabines A."/>
            <person name="Zheng H."/>
            <person name="Allen L.Z."/>
            <person name="Kuo A."/>
            <person name="Grigoriev I.V."/>
            <person name="Allen A.E."/>
            <person name="Hazlebeck D."/>
            <person name="Allen E.E."/>
        </authorList>
    </citation>
    <scope>NUCLEOTIDE SEQUENCE</scope>
    <source>
        <strain evidence="3">Hildebrandi</strain>
    </source>
</reference>
<feature type="compositionally biased region" description="Basic and acidic residues" evidence="1">
    <location>
        <begin position="1407"/>
        <end position="1422"/>
    </location>
</feature>
<dbReference type="PANTHER" id="PTHR10694:SF7">
    <property type="entry name" value="[HISTONE H3]-TRIMETHYL-L-LYSINE(9) DEMETHYLASE"/>
    <property type="match status" value="1"/>
</dbReference>
<feature type="compositionally biased region" description="Polar residues" evidence="1">
    <location>
        <begin position="737"/>
        <end position="749"/>
    </location>
</feature>
<reference evidence="3" key="2">
    <citation type="submission" date="2021-04" db="EMBL/GenBank/DDBJ databases">
        <authorList>
            <person name="Podell S."/>
        </authorList>
    </citation>
    <scope>NUCLEOTIDE SEQUENCE</scope>
    <source>
        <strain evidence="3">Hildebrandi</strain>
    </source>
</reference>
<dbReference type="PROSITE" id="PS51184">
    <property type="entry name" value="JMJC"/>
    <property type="match status" value="1"/>
</dbReference>
<feature type="compositionally biased region" description="Basic residues" evidence="1">
    <location>
        <begin position="498"/>
        <end position="511"/>
    </location>
</feature>
<feature type="compositionally biased region" description="Basic and acidic residues" evidence="1">
    <location>
        <begin position="691"/>
        <end position="701"/>
    </location>
</feature>
<feature type="compositionally biased region" description="Basic and acidic residues" evidence="1">
    <location>
        <begin position="1647"/>
        <end position="1666"/>
    </location>
</feature>
<sequence length="2742" mass="307109">MPEVNLRDRQLEEEGKAFLSSDSCYPQPCKHFKPTLEELQSTTFSDYIRNTVLRQSERGYEDEEEDLDNVSENEDEENRKNICHTATRSSPRGSTSSSTQTRKRYCRNSRLVKYDYGIAKVTLPKGFSNLEGIAKDQTARGPDWQAGTPLGDKELPSPMSQVVRGLGGIYEYTFLDHRSMTAAEFRDKADKYIESQLGSNYKDMPIEELERKFWRRLGPTMQPAMYGADMEGTLFSKDDDCHGFNVSKLQSCLQLLHMDQDDNESGGIPGVTTPYLYFGMWASVFCAHTEDMNLLSINYLHAGAPKIWYAVPAGEDSQRFEHLMEANYQHARRECPEYLRHKRSLISPKILKKAGIPFTSTVQYPGDAIVTFPGSYHSGFNTGFNIAEATNFAVPEWIPYGKKAKVCLCRPDSVRIDMNKFEDLLLRYESEVLQNKRFPWKDWVLRTKKKRLQEEISNAAYGSATKLQKTDKKSSGSGNSRRKEFWVEVIQPTSNRSSKSKKKKNGGKKITSKNNQTMISQEVWHLAKPIVGRKAIRPSDRVLCIIPALVNENGVRETGSSNVEVEDEECFAGSVVELHYGHVRVRLDGLGKKEDVWMPIDSPKIFMDGGKWDDNQKSFEMPPKHCWKEEDSKDKCVSDRNSSSYGRQPFYYVVQYYQSPIEKQQQNMESDPNTHSQSTNTNGQWIPGKVIPKDSEADSHPRPNGNEQVIHGQENELLQRPLQESPSRSDGGDTLEGSIQDQSIETGNDQYPEKGEMSELGHDGAGTDIVIVEEQVQTTTSVFSAKASARELPNELKSSDKFEPLSIRNNLPSSEDVIRGTNSHVSKTICSDFRKKRDRLLEYTSSNVDEFLTKKICQESEFGATLVNSCHSDVDVARNFSLRAIDAVKHQVPINHNLGDGKRVNHVLSESLIPSGHNPIVQDRLRSSLTVAPSPVVQDLSPGIFDDAEEDEIFDLKLCKEPSEEVNVEHSVRPDLVAAILGSPSKPKRSRSVPTAPVPTIAAVPVLSKLVAKKSEDSKKAKGSKTVKKVWTAKKEKDAAIETFLGKIDLQRVLSKEHYEFLGRHCFIFTLQQLEYVLDEDGKSQDFSLKQKFRRRIIEKLMESRLLCQDSSPSLDVNCRPVPDEHQIKVEQQLQPTSGENVGTQGDMITSTLKEEISSPPSLPQESRSLQSNLPSMCNIENEATQILDDWRILISDWKQKNAVKDDKKQFLLSGPLSQFIPNGTMQFFKSVKVEEALELLSLKKTETGLVIDMFQAWRNKCGLKRKQSLALTKHLLGISSRIEMAVGSKAGIDANDMQWINDAMVIATGAAKDFIIDDCKIFSAEQFIEMRTKPLSEKLSIWRARMGLPVLKGSGKVAMISAWKAMLKDEVEIQKSVGKVIPEDDLKSATIDIEIPSGSTPRKRKRETDEDNKRRKSPKEVLPRYTTSAAIEALTSESFFAEIFGEDERNMKMFRSVGITTAEKLLEADKGQNSDFLKAVIKMKSGQSAGSVQASSCIRLLYNWAAKAKTRLDDLEQGKVNEKSKVGSIIDSSKETKIEKPHSCNHGPKSLSDDPFDALSASSKEFLDTMGIVTAKDFLSARTTDIAAAFVTWRAEKKMTALKGLGAVASISAWKKLVRNKAVSLGDHDLALLNQASNSKALFPEKTGDNPRRDRKRNFFDREAATSVDKERPNRKLKGLSIADNSIFHFEIELRVNSKGEELSYLTYLGSSIIPGSKAKAISVRRSNSVMATVEGTFESPSGRTPYVSTEYGMLDLGCEDAVGQKQNTGKENVLLEELINRFIMSFDDPSIKSKDGLSNESSLPVEIQKPLHSLSVPGPNTSSGVSIQCNVFRAIRNGRARQLLYLHTPIEKGQSVELKCAPDITPDLMRLPNENVAEMRDWIENAMAASTETTLLRLIDSLCEKIPPLLTSSFDSGNGGSQTSIISLRRFHWVMTRIHKYLTAAALVGEDERVSAKLSIVRDFLWSATLVAKLQDLPTWSADAVKEEIREEMFHEFSIITDVKPFFESRGSWCDVASNVFDRSMDLFAHYFSEFESFCSQDEISTRLCQVLSGAAEEVKAAAGRSGQSGMTRLDSLFLTIKKQATTTFSSFLPSWDEAVEPNLQQAYEDAMFLCDEPRFQVLPADELLVVAIEERQGAVVWRSPSEASSEKNIVHLQWYVLRQVAAAIQAVVKCALEMARSYDGQFVGFQKIERNLEKAVQVALEDPTATLVPLVSPLELDDEVTLPSKLSDMDGGRNNYQPNSSPFFHGFIWPVLRDNGWRLVAGDQLSDVVYCQPSDPASSNSGRRMKAKIARQRAQLSRESGCIGLGYLPKLTKRLLIKCTEAQDNEVASEDGSSSDFQPDGIPVSEVMEEFESFLLEKSVVDDSIDEAAVRRRVKGLSLALLSLFNDFAPRTFYNGESQELQEGKSWCSILGCQYLMRLFLVLPSFLRDAELPTIQQNQIISVARELLDFMVLNHKRFFGESIRLPTEVYVNEPAVPSILPKLLAVGKVAVEGGSTDITEEPFIQNHSLEIVRSEDRKDLTDFIAAVMDQTIISHATEEDTARKNRRISVGHPCIVCRHCHGRHGEGKYFFGSTESMTTAATVIEKHLLRCPDLKQDLKDRITKSRLNHSEQRKSLPSGSQSAFFARLFERLQSMEPFDGAISGFSVSSAPFLDTLLHQGPLTDAETSDIIDNGFKSHVDVMAFIQSNETWKSTESLLEAVEKYYNCLEYGGKIVNTNKAPTNFCSEWLYSKIAP</sequence>
<feature type="region of interest" description="Disordered" evidence="1">
    <location>
        <begin position="55"/>
        <end position="103"/>
    </location>
</feature>
<feature type="compositionally biased region" description="Basic and acidic residues" evidence="1">
    <location>
        <begin position="624"/>
        <end position="638"/>
    </location>
</feature>
<dbReference type="PROSITE" id="PS51640">
    <property type="entry name" value="MRG"/>
    <property type="match status" value="1"/>
</dbReference>
<evidence type="ECO:0000256" key="1">
    <source>
        <dbReference type="SAM" id="MobiDB-lite"/>
    </source>
</evidence>
<accession>A0A9K3LMY0</accession>
<dbReference type="GO" id="GO:0000785">
    <property type="term" value="C:chromatin"/>
    <property type="evidence" value="ECO:0007669"/>
    <property type="project" value="TreeGrafter"/>
</dbReference>
<protein>
    <submittedName>
        <fullName evidence="3">JmjC domain hydroxylase</fullName>
    </submittedName>
</protein>
<name>A0A9K3LMY0_9STRA</name>
<dbReference type="SMART" id="SM00558">
    <property type="entry name" value="JmjC"/>
    <property type="match status" value="1"/>
</dbReference>
<dbReference type="PANTHER" id="PTHR10694">
    <property type="entry name" value="LYSINE-SPECIFIC DEMETHYLASE"/>
    <property type="match status" value="1"/>
</dbReference>
<feature type="region of interest" description="Disordered" evidence="1">
    <location>
        <begin position="663"/>
        <end position="763"/>
    </location>
</feature>
<feature type="compositionally biased region" description="Low complexity" evidence="1">
    <location>
        <begin position="85"/>
        <end position="100"/>
    </location>
</feature>
<feature type="compositionally biased region" description="Basic and acidic residues" evidence="1">
    <location>
        <begin position="751"/>
        <end position="762"/>
    </location>
</feature>
<dbReference type="OrthoDB" id="9547406at2759"/>